<feature type="domain" description="L-type lectin-like" evidence="8">
    <location>
        <begin position="65"/>
        <end position="291"/>
    </location>
</feature>
<evidence type="ECO:0000256" key="7">
    <source>
        <dbReference type="SAM" id="Phobius"/>
    </source>
</evidence>
<dbReference type="PANTHER" id="PTHR12223">
    <property type="entry name" value="VESICULAR MANNOSE-BINDING LECTIN"/>
    <property type="match status" value="1"/>
</dbReference>
<dbReference type="GO" id="GO:0006888">
    <property type="term" value="P:endoplasmic reticulum to Golgi vesicle-mediated transport"/>
    <property type="evidence" value="ECO:0007669"/>
    <property type="project" value="TreeGrafter"/>
</dbReference>
<keyword evidence="3" id="KW-0732">Signal</keyword>
<accession>A0A1E3QN00</accession>
<dbReference type="PROSITE" id="PS51328">
    <property type="entry name" value="L_LECTIN_LIKE"/>
    <property type="match status" value="1"/>
</dbReference>
<dbReference type="Proteomes" id="UP000094336">
    <property type="component" value="Unassembled WGS sequence"/>
</dbReference>
<keyword evidence="5 7" id="KW-0472">Membrane</keyword>
<keyword evidence="4 7" id="KW-1133">Transmembrane helix</keyword>
<dbReference type="Pfam" id="PF03388">
    <property type="entry name" value="Lectin_leg-like"/>
    <property type="match status" value="1"/>
</dbReference>
<keyword evidence="2 7" id="KW-0812">Transmembrane</keyword>
<evidence type="ECO:0000259" key="8">
    <source>
        <dbReference type="PROSITE" id="PS51328"/>
    </source>
</evidence>
<dbReference type="SUPFAM" id="SSF49899">
    <property type="entry name" value="Concanavalin A-like lectins/glucanases"/>
    <property type="match status" value="1"/>
</dbReference>
<dbReference type="PANTHER" id="PTHR12223:SF45">
    <property type="entry name" value="RE50040P"/>
    <property type="match status" value="1"/>
</dbReference>
<dbReference type="GO" id="GO:0005793">
    <property type="term" value="C:endoplasmic reticulum-Golgi intermediate compartment"/>
    <property type="evidence" value="ECO:0007669"/>
    <property type="project" value="TreeGrafter"/>
</dbReference>
<proteinExistence type="predicted"/>
<dbReference type="CDD" id="cd07308">
    <property type="entry name" value="lectin_leg-like"/>
    <property type="match status" value="1"/>
</dbReference>
<gene>
    <name evidence="9" type="ORF">BABINDRAFT_162123</name>
</gene>
<dbReference type="GO" id="GO:0000139">
    <property type="term" value="C:Golgi membrane"/>
    <property type="evidence" value="ECO:0007669"/>
    <property type="project" value="TreeGrafter"/>
</dbReference>
<dbReference type="InterPro" id="IPR013320">
    <property type="entry name" value="ConA-like_dom_sf"/>
</dbReference>
<dbReference type="InterPro" id="IPR005052">
    <property type="entry name" value="Lectin_leg"/>
</dbReference>
<feature type="region of interest" description="Disordered" evidence="6">
    <location>
        <begin position="321"/>
        <end position="343"/>
    </location>
</feature>
<evidence type="ECO:0000256" key="6">
    <source>
        <dbReference type="SAM" id="MobiDB-lite"/>
    </source>
</evidence>
<reference evidence="10" key="1">
    <citation type="submission" date="2016-05" db="EMBL/GenBank/DDBJ databases">
        <title>Comparative genomics of biotechnologically important yeasts.</title>
        <authorList>
            <consortium name="DOE Joint Genome Institute"/>
            <person name="Riley R."/>
            <person name="Haridas S."/>
            <person name="Wolfe K.H."/>
            <person name="Lopes M.R."/>
            <person name="Hittinger C.T."/>
            <person name="Goker M."/>
            <person name="Salamov A."/>
            <person name="Wisecaver J."/>
            <person name="Long T.M."/>
            <person name="Aerts A.L."/>
            <person name="Barry K."/>
            <person name="Choi C."/>
            <person name="Clum A."/>
            <person name="Coughlan A.Y."/>
            <person name="Deshpande S."/>
            <person name="Douglass A.P."/>
            <person name="Hanson S.J."/>
            <person name="Klenk H.-P."/>
            <person name="Labutti K."/>
            <person name="Lapidus A."/>
            <person name="Lindquist E."/>
            <person name="Lipzen A."/>
            <person name="Meier-Kolthoff J.P."/>
            <person name="Ohm R.A."/>
            <person name="Otillar R.P."/>
            <person name="Pangilinan J."/>
            <person name="Peng Y."/>
            <person name="Rokas A."/>
            <person name="Rosa C.A."/>
            <person name="Scheuner C."/>
            <person name="Sibirny A.A."/>
            <person name="Slot J.C."/>
            <person name="Stielow J.B."/>
            <person name="Sun H."/>
            <person name="Kurtzman C.P."/>
            <person name="Blackwell M."/>
            <person name="Grigoriev I.V."/>
            <person name="Jeffries T.W."/>
        </authorList>
    </citation>
    <scope>NUCLEOTIDE SEQUENCE [LARGE SCALE GENOMIC DNA]</scope>
    <source>
        <strain evidence="10">NRRL Y-12698</strain>
    </source>
</reference>
<keyword evidence="10" id="KW-1185">Reference proteome</keyword>
<evidence type="ECO:0000256" key="3">
    <source>
        <dbReference type="ARBA" id="ARBA00022729"/>
    </source>
</evidence>
<evidence type="ECO:0000256" key="1">
    <source>
        <dbReference type="ARBA" id="ARBA00004479"/>
    </source>
</evidence>
<dbReference type="GeneID" id="30147039"/>
<dbReference type="OrthoDB" id="270293at2759"/>
<dbReference type="InterPro" id="IPR051136">
    <property type="entry name" value="Intracellular_Lectin-GPT"/>
</dbReference>
<dbReference type="AlphaFoldDB" id="A0A1E3QN00"/>
<sequence>MSFLDDFQRSRSIKLALFILLCTIITIFRLAFSGDNSEPATSDGYSNEELNSILQGKTSGFAITKVPLINHALEHPYLDAQSLSGMAWSISSSAMIKNYEYIRLISDRPDNSARMFSKMPIEAESFELEVEFNLHGRANNGLMGDGWALWLTNKALGPGEVFGVENHWVGLGVVFDTYRNGKSGHFPQAGAIVGDGNQYFDNSIDGANIMMASCMARGIYNTNSGKSRARLVVLKDGYVSLDLDNKANGNWKNCFTLQDVNLPKSMYIGISGATGALSHAFDLIALHAYSLSGSDGQPIQNIAQLEQIMRPVEAEEIQGKQNLYSQPGKGGRNQKDKDSTNTRRTLKRLQMSERRIKEQVAERKKQARLEGKLGFFGRLFWLLKYTVYISLLGLVVHVGRVYYRVYKEQRRRHNRGGLIN</sequence>
<organism evidence="9 10">
    <name type="scientific">Babjeviella inositovora NRRL Y-12698</name>
    <dbReference type="NCBI Taxonomy" id="984486"/>
    <lineage>
        <taxon>Eukaryota</taxon>
        <taxon>Fungi</taxon>
        <taxon>Dikarya</taxon>
        <taxon>Ascomycota</taxon>
        <taxon>Saccharomycotina</taxon>
        <taxon>Pichiomycetes</taxon>
        <taxon>Serinales incertae sedis</taxon>
        <taxon>Babjeviella</taxon>
    </lineage>
</organism>
<evidence type="ECO:0000256" key="5">
    <source>
        <dbReference type="ARBA" id="ARBA00023136"/>
    </source>
</evidence>
<dbReference type="STRING" id="984486.A0A1E3QN00"/>
<dbReference type="GO" id="GO:0030134">
    <property type="term" value="C:COPII-coated ER to Golgi transport vesicle"/>
    <property type="evidence" value="ECO:0007669"/>
    <property type="project" value="TreeGrafter"/>
</dbReference>
<dbReference type="GO" id="GO:0005537">
    <property type="term" value="F:D-mannose binding"/>
    <property type="evidence" value="ECO:0007669"/>
    <property type="project" value="TreeGrafter"/>
</dbReference>
<dbReference type="EMBL" id="KV454433">
    <property type="protein sequence ID" value="ODQ79051.1"/>
    <property type="molecule type" value="Genomic_DNA"/>
</dbReference>
<feature type="transmembrane region" description="Helical" evidence="7">
    <location>
        <begin position="379"/>
        <end position="403"/>
    </location>
</feature>
<dbReference type="RefSeq" id="XP_018984379.1">
    <property type="nucleotide sequence ID" value="XM_019129186.1"/>
</dbReference>
<evidence type="ECO:0000313" key="10">
    <source>
        <dbReference type="Proteomes" id="UP000094336"/>
    </source>
</evidence>
<dbReference type="Gene3D" id="2.60.120.200">
    <property type="match status" value="1"/>
</dbReference>
<dbReference type="GO" id="GO:0005789">
    <property type="term" value="C:endoplasmic reticulum membrane"/>
    <property type="evidence" value="ECO:0007669"/>
    <property type="project" value="TreeGrafter"/>
</dbReference>
<comment type="subcellular location">
    <subcellularLocation>
        <location evidence="1">Membrane</location>
        <topology evidence="1">Single-pass type I membrane protein</topology>
    </subcellularLocation>
</comment>
<evidence type="ECO:0000256" key="4">
    <source>
        <dbReference type="ARBA" id="ARBA00022989"/>
    </source>
</evidence>
<evidence type="ECO:0000256" key="2">
    <source>
        <dbReference type="ARBA" id="ARBA00022692"/>
    </source>
</evidence>
<evidence type="ECO:0000313" key="9">
    <source>
        <dbReference type="EMBL" id="ODQ79051.1"/>
    </source>
</evidence>
<name>A0A1E3QN00_9ASCO</name>
<protein>
    <recommendedName>
        <fullName evidence="8">L-type lectin-like domain-containing protein</fullName>
    </recommendedName>
</protein>